<dbReference type="InterPro" id="IPR029044">
    <property type="entry name" value="Nucleotide-diphossugar_trans"/>
</dbReference>
<organism evidence="5 6">
    <name type="scientific">Bacteroides thetaiotaomicron</name>
    <dbReference type="NCBI Taxonomy" id="818"/>
    <lineage>
        <taxon>Bacteria</taxon>
        <taxon>Pseudomonadati</taxon>
        <taxon>Bacteroidota</taxon>
        <taxon>Bacteroidia</taxon>
        <taxon>Bacteroidales</taxon>
        <taxon>Bacteroidaceae</taxon>
        <taxon>Bacteroides</taxon>
    </lineage>
</organism>
<dbReference type="AlphaFoldDB" id="A0AAP3SKF0"/>
<evidence type="ECO:0000256" key="2">
    <source>
        <dbReference type="ARBA" id="ARBA00022676"/>
    </source>
</evidence>
<dbReference type="GO" id="GO:0016757">
    <property type="term" value="F:glycosyltransferase activity"/>
    <property type="evidence" value="ECO:0007669"/>
    <property type="project" value="UniProtKB-KW"/>
</dbReference>
<dbReference type="InterPro" id="IPR001173">
    <property type="entry name" value="Glyco_trans_2-like"/>
</dbReference>
<reference evidence="5" key="1">
    <citation type="submission" date="2022-10" db="EMBL/GenBank/DDBJ databases">
        <title>Human gut microbiome strain richness.</title>
        <authorList>
            <person name="Chen-Liaw A."/>
        </authorList>
    </citation>
    <scope>NUCLEOTIDE SEQUENCE</scope>
    <source>
        <strain evidence="5">1001283st1_A3_1001283B150304_161114</strain>
    </source>
</reference>
<dbReference type="PANTHER" id="PTHR43685">
    <property type="entry name" value="GLYCOSYLTRANSFERASE"/>
    <property type="match status" value="1"/>
</dbReference>
<feature type="domain" description="Glycosyltransferase 2-like" evidence="4">
    <location>
        <begin position="10"/>
        <end position="114"/>
    </location>
</feature>
<dbReference type="InterPro" id="IPR050834">
    <property type="entry name" value="Glycosyltransf_2"/>
</dbReference>
<keyword evidence="2 5" id="KW-0328">Glycosyltransferase</keyword>
<gene>
    <name evidence="5" type="ORF">PO127_26675</name>
</gene>
<name>A0AAP3SKF0_BACT4</name>
<protein>
    <submittedName>
        <fullName evidence="5">Glycosyltransferase</fullName>
        <ecNumber evidence="5">2.4.-.-</ecNumber>
    </submittedName>
</protein>
<comment type="similarity">
    <text evidence="1">Belongs to the glycosyltransferase 2 family.</text>
</comment>
<proteinExistence type="inferred from homology"/>
<comment type="caution">
    <text evidence="5">The sequence shown here is derived from an EMBL/GenBank/DDBJ whole genome shotgun (WGS) entry which is preliminary data.</text>
</comment>
<dbReference type="Pfam" id="PF00535">
    <property type="entry name" value="Glycos_transf_2"/>
    <property type="match status" value="1"/>
</dbReference>
<feature type="non-terminal residue" evidence="5">
    <location>
        <position position="115"/>
    </location>
</feature>
<accession>A0AAP3SKF0</accession>
<keyword evidence="3 5" id="KW-0808">Transferase</keyword>
<evidence type="ECO:0000256" key="3">
    <source>
        <dbReference type="ARBA" id="ARBA00022679"/>
    </source>
</evidence>
<sequence length="115" mass="13173">MSKLIFSVLISVYYNESISYFKKSLDSILYQTLLPAEVVLVKDGILTDDLNCIVKEYSQKYPILKVISLPVNQGLGKALNEGLKHCSYDLVARMDTDDIAKPDRFEKQIRVFQEH</sequence>
<dbReference type="RefSeq" id="WP_195601351.1">
    <property type="nucleotide sequence ID" value="NZ_JADNKL010000065.1"/>
</dbReference>
<dbReference type="EMBL" id="JAQNVG010000090">
    <property type="protein sequence ID" value="MDC2239333.1"/>
    <property type="molecule type" value="Genomic_DNA"/>
</dbReference>
<evidence type="ECO:0000313" key="6">
    <source>
        <dbReference type="Proteomes" id="UP001217776"/>
    </source>
</evidence>
<evidence type="ECO:0000313" key="5">
    <source>
        <dbReference type="EMBL" id="MDC2239333.1"/>
    </source>
</evidence>
<dbReference type="Gene3D" id="3.90.550.10">
    <property type="entry name" value="Spore Coat Polysaccharide Biosynthesis Protein SpsA, Chain A"/>
    <property type="match status" value="1"/>
</dbReference>
<dbReference type="PANTHER" id="PTHR43685:SF5">
    <property type="entry name" value="GLYCOSYLTRANSFERASE EPSE-RELATED"/>
    <property type="match status" value="1"/>
</dbReference>
<evidence type="ECO:0000259" key="4">
    <source>
        <dbReference type="Pfam" id="PF00535"/>
    </source>
</evidence>
<dbReference type="Proteomes" id="UP001217776">
    <property type="component" value="Unassembled WGS sequence"/>
</dbReference>
<dbReference type="SUPFAM" id="SSF53448">
    <property type="entry name" value="Nucleotide-diphospho-sugar transferases"/>
    <property type="match status" value="1"/>
</dbReference>
<evidence type="ECO:0000256" key="1">
    <source>
        <dbReference type="ARBA" id="ARBA00006739"/>
    </source>
</evidence>
<dbReference type="EC" id="2.4.-.-" evidence="5"/>